<dbReference type="GO" id="GO:0016020">
    <property type="term" value="C:membrane"/>
    <property type="evidence" value="ECO:0007669"/>
    <property type="project" value="TreeGrafter"/>
</dbReference>
<organism evidence="6 7">
    <name type="scientific">Rhypophila decipiens</name>
    <dbReference type="NCBI Taxonomy" id="261697"/>
    <lineage>
        <taxon>Eukaryota</taxon>
        <taxon>Fungi</taxon>
        <taxon>Dikarya</taxon>
        <taxon>Ascomycota</taxon>
        <taxon>Pezizomycotina</taxon>
        <taxon>Sordariomycetes</taxon>
        <taxon>Sordariomycetidae</taxon>
        <taxon>Sordariales</taxon>
        <taxon>Naviculisporaceae</taxon>
        <taxon>Rhypophila</taxon>
    </lineage>
</organism>
<dbReference type="Gene3D" id="1.20.120.1240">
    <property type="entry name" value="Dynamin, middle domain"/>
    <property type="match status" value="1"/>
</dbReference>
<accession>A0AAN6YE16</accession>
<name>A0AAN6YE16_9PEZI</name>
<dbReference type="GO" id="GO:0005874">
    <property type="term" value="C:microtubule"/>
    <property type="evidence" value="ECO:0007669"/>
    <property type="project" value="TreeGrafter"/>
</dbReference>
<evidence type="ECO:0000256" key="2">
    <source>
        <dbReference type="ARBA" id="ARBA00023134"/>
    </source>
</evidence>
<dbReference type="GO" id="GO:0048312">
    <property type="term" value="P:intracellular distribution of mitochondria"/>
    <property type="evidence" value="ECO:0007669"/>
    <property type="project" value="TreeGrafter"/>
</dbReference>
<keyword evidence="2" id="KW-0342">GTP-binding</keyword>
<gene>
    <name evidence="6" type="ORF">QBC37DRAFT_480226</name>
</gene>
<proteinExistence type="predicted"/>
<dbReference type="SUPFAM" id="SSF52540">
    <property type="entry name" value="P-loop containing nucleoside triphosphate hydrolases"/>
    <property type="match status" value="1"/>
</dbReference>
<comment type="caution">
    <text evidence="6">The sequence shown here is derived from an EMBL/GenBank/DDBJ whole genome shotgun (WGS) entry which is preliminary data.</text>
</comment>
<dbReference type="CDD" id="cd08771">
    <property type="entry name" value="DLP_1"/>
    <property type="match status" value="1"/>
</dbReference>
<dbReference type="Pfam" id="PF01031">
    <property type="entry name" value="Dynamin_M"/>
    <property type="match status" value="1"/>
</dbReference>
<dbReference type="GO" id="GO:0003924">
    <property type="term" value="F:GTPase activity"/>
    <property type="evidence" value="ECO:0007669"/>
    <property type="project" value="InterPro"/>
</dbReference>
<dbReference type="InterPro" id="IPR000375">
    <property type="entry name" value="Dynamin_stalk"/>
</dbReference>
<dbReference type="GO" id="GO:0006897">
    <property type="term" value="P:endocytosis"/>
    <property type="evidence" value="ECO:0007669"/>
    <property type="project" value="TreeGrafter"/>
</dbReference>
<dbReference type="PROSITE" id="PS51718">
    <property type="entry name" value="G_DYNAMIN_2"/>
    <property type="match status" value="1"/>
</dbReference>
<reference evidence="6" key="2">
    <citation type="submission" date="2023-05" db="EMBL/GenBank/DDBJ databases">
        <authorList>
            <consortium name="Lawrence Berkeley National Laboratory"/>
            <person name="Steindorff A."/>
            <person name="Hensen N."/>
            <person name="Bonometti L."/>
            <person name="Westerberg I."/>
            <person name="Brannstrom I.O."/>
            <person name="Guillou S."/>
            <person name="Cros-Aarteil S."/>
            <person name="Calhoun S."/>
            <person name="Haridas S."/>
            <person name="Kuo A."/>
            <person name="Mondo S."/>
            <person name="Pangilinan J."/>
            <person name="Riley R."/>
            <person name="Labutti K."/>
            <person name="Andreopoulos B."/>
            <person name="Lipzen A."/>
            <person name="Chen C."/>
            <person name="Yanf M."/>
            <person name="Daum C."/>
            <person name="Ng V."/>
            <person name="Clum A."/>
            <person name="Ohm R."/>
            <person name="Martin F."/>
            <person name="Silar P."/>
            <person name="Natvig D."/>
            <person name="Lalanne C."/>
            <person name="Gautier V."/>
            <person name="Ament-Velasquez S.L."/>
            <person name="Kruys A."/>
            <person name="Hutchinson M.I."/>
            <person name="Powell A.J."/>
            <person name="Barry K."/>
            <person name="Miller A.N."/>
            <person name="Grigoriev I.V."/>
            <person name="Debuchy R."/>
            <person name="Gladieux P."/>
            <person name="Thoren M.H."/>
            <person name="Johannesson H."/>
        </authorList>
    </citation>
    <scope>NUCLEOTIDE SEQUENCE</scope>
    <source>
        <strain evidence="6">PSN293</strain>
    </source>
</reference>
<dbReference type="EMBL" id="MU858064">
    <property type="protein sequence ID" value="KAK4216900.1"/>
    <property type="molecule type" value="Genomic_DNA"/>
</dbReference>
<evidence type="ECO:0000259" key="5">
    <source>
        <dbReference type="PROSITE" id="PS51718"/>
    </source>
</evidence>
<sequence length="788" mass="88257">MYQDLNGFPSNFTSHPSASPQPNHQARRTAAMGKAKKEAKVDLADNIAKKTAGFIQSDEHRDLLDIVDTLRSQGVSHYVDLPQIIVCGSQSSGKSSTLEALSGIEFPSAEGLCTRFATELVLRRGDVAGIKVHIQPHADRTEEERINLSRFSMEASDAKPFPKIIEEAKQAMGLSAVGVAGAKIFSTDVLRIESTSPTAPNLTLVDLPGLFGAADKNQSDDDAALVQDMVTNYMRQRRSIILAVVTADNPFANQPVTKFAREIDPQGQRTLGLITKPDKIDKGSDSERYYIELAQNQNVKLNLGWHVLRNRSHATADDSAEERDERENDFFANSLWGESLAKTQLGVDALRERLRNVLWNQINNGLPGVISDVQAGIKDCENKLAQLGKARISSREKHSYLHKISARLSVLLRAAIDGVYSDQFFEPGSEDSSELLERRLRARVQSILSDYADRMREDGHALEIVEDDDEAVRDNDSGRIDRYDYLTDHVKPAMFHSRGRELPGTFNPLVVGDLFSQQCRPWERITHRVVEEIHKAAAETFREALDDICDSNTADRLRKYHITPALHQLRKDLKEKIDELLLPHQSIHPITYNDYLCRTVNKIQTERMNRKVEAVASTTLQVQKSAEHTWYTASSVKLFKAGIKAQFAPDVEEYSASLAADVAAAYYQIALEKFIDDVSVNAIETCLIQALPEVLSPQKVWDLDEDTVELLGSETDETIAERTSLTLKLETLTKGLHDLDGFTSSRPLQGGGYLLKRDKERKVPVRDVTRFAQRLAEDREMREKASQK</sequence>
<keyword evidence="1" id="KW-0547">Nucleotide-binding</keyword>
<dbReference type="InterPro" id="IPR001401">
    <property type="entry name" value="Dynamin_GTPase"/>
</dbReference>
<dbReference type="GO" id="GO:0005525">
    <property type="term" value="F:GTP binding"/>
    <property type="evidence" value="ECO:0007669"/>
    <property type="project" value="InterPro"/>
</dbReference>
<dbReference type="GO" id="GO:0016559">
    <property type="term" value="P:peroxisome fission"/>
    <property type="evidence" value="ECO:0007669"/>
    <property type="project" value="TreeGrafter"/>
</dbReference>
<feature type="region of interest" description="Disordered" evidence="3">
    <location>
        <begin position="1"/>
        <end position="34"/>
    </location>
</feature>
<evidence type="ECO:0000256" key="3">
    <source>
        <dbReference type="SAM" id="MobiDB-lite"/>
    </source>
</evidence>
<dbReference type="PANTHER" id="PTHR11566">
    <property type="entry name" value="DYNAMIN"/>
    <property type="match status" value="1"/>
</dbReference>
<evidence type="ECO:0000313" key="7">
    <source>
        <dbReference type="Proteomes" id="UP001301769"/>
    </source>
</evidence>
<protein>
    <submittedName>
        <fullName evidence="6">P-loop containing nucleoside triphosphate hydrolase protein</fullName>
    </submittedName>
</protein>
<dbReference type="InterPro" id="IPR027417">
    <property type="entry name" value="P-loop_NTPase"/>
</dbReference>
<dbReference type="GO" id="GO:0008017">
    <property type="term" value="F:microtubule binding"/>
    <property type="evidence" value="ECO:0007669"/>
    <property type="project" value="TreeGrafter"/>
</dbReference>
<dbReference type="AlphaFoldDB" id="A0AAN6YE16"/>
<evidence type="ECO:0000313" key="6">
    <source>
        <dbReference type="EMBL" id="KAK4216900.1"/>
    </source>
</evidence>
<reference evidence="6" key="1">
    <citation type="journal article" date="2023" name="Mol. Phylogenet. Evol.">
        <title>Genome-scale phylogeny and comparative genomics of the fungal order Sordariales.</title>
        <authorList>
            <person name="Hensen N."/>
            <person name="Bonometti L."/>
            <person name="Westerberg I."/>
            <person name="Brannstrom I.O."/>
            <person name="Guillou S."/>
            <person name="Cros-Aarteil S."/>
            <person name="Calhoun S."/>
            <person name="Haridas S."/>
            <person name="Kuo A."/>
            <person name="Mondo S."/>
            <person name="Pangilinan J."/>
            <person name="Riley R."/>
            <person name="LaButti K."/>
            <person name="Andreopoulos B."/>
            <person name="Lipzen A."/>
            <person name="Chen C."/>
            <person name="Yan M."/>
            <person name="Daum C."/>
            <person name="Ng V."/>
            <person name="Clum A."/>
            <person name="Steindorff A."/>
            <person name="Ohm R.A."/>
            <person name="Martin F."/>
            <person name="Silar P."/>
            <person name="Natvig D.O."/>
            <person name="Lalanne C."/>
            <person name="Gautier V."/>
            <person name="Ament-Velasquez S.L."/>
            <person name="Kruys A."/>
            <person name="Hutchinson M.I."/>
            <person name="Powell A.J."/>
            <person name="Barry K."/>
            <person name="Miller A.N."/>
            <person name="Grigoriev I.V."/>
            <person name="Debuchy R."/>
            <person name="Gladieux P."/>
            <person name="Hiltunen Thoren M."/>
            <person name="Johannesson H."/>
        </authorList>
    </citation>
    <scope>NUCLEOTIDE SEQUENCE</scope>
    <source>
        <strain evidence="6">PSN293</strain>
    </source>
</reference>
<dbReference type="InterPro" id="IPR030381">
    <property type="entry name" value="G_DYNAMIN_dom"/>
</dbReference>
<keyword evidence="6" id="KW-0378">Hydrolase</keyword>
<keyword evidence="7" id="KW-1185">Reference proteome</keyword>
<dbReference type="GO" id="GO:0000266">
    <property type="term" value="P:mitochondrial fission"/>
    <property type="evidence" value="ECO:0007669"/>
    <property type="project" value="TreeGrafter"/>
</dbReference>
<feature type="domain" description="GED" evidence="4">
    <location>
        <begin position="656"/>
        <end position="747"/>
    </location>
</feature>
<dbReference type="InterPro" id="IPR020850">
    <property type="entry name" value="GED_dom"/>
</dbReference>
<dbReference type="FunFam" id="3.40.50.300:FF:001425">
    <property type="entry name" value="Dynamin GTPase, putative"/>
    <property type="match status" value="1"/>
</dbReference>
<evidence type="ECO:0000259" key="4">
    <source>
        <dbReference type="PROSITE" id="PS51388"/>
    </source>
</evidence>
<dbReference type="SMART" id="SM00053">
    <property type="entry name" value="DYNc"/>
    <property type="match status" value="1"/>
</dbReference>
<dbReference type="InterPro" id="IPR045063">
    <property type="entry name" value="Dynamin_N"/>
</dbReference>
<dbReference type="PANTHER" id="PTHR11566:SF149">
    <property type="entry name" value="GTPASE, PUTATIVE (AFU_ORTHOLOGUE AFUA_6G11890)-RELATED"/>
    <property type="match status" value="1"/>
</dbReference>
<dbReference type="GO" id="GO:0005739">
    <property type="term" value="C:mitochondrion"/>
    <property type="evidence" value="ECO:0007669"/>
    <property type="project" value="TreeGrafter"/>
</dbReference>
<feature type="compositionally biased region" description="Polar residues" evidence="3">
    <location>
        <begin position="8"/>
        <end position="24"/>
    </location>
</feature>
<dbReference type="Pfam" id="PF00350">
    <property type="entry name" value="Dynamin_N"/>
    <property type="match status" value="1"/>
</dbReference>
<dbReference type="PROSITE" id="PS51388">
    <property type="entry name" value="GED"/>
    <property type="match status" value="1"/>
</dbReference>
<evidence type="ECO:0000256" key="1">
    <source>
        <dbReference type="ARBA" id="ARBA00022741"/>
    </source>
</evidence>
<dbReference type="Proteomes" id="UP001301769">
    <property type="component" value="Unassembled WGS sequence"/>
</dbReference>
<feature type="domain" description="Dynamin-type G" evidence="5">
    <location>
        <begin position="78"/>
        <end position="367"/>
    </location>
</feature>
<dbReference type="PRINTS" id="PR00195">
    <property type="entry name" value="DYNAMIN"/>
</dbReference>
<dbReference type="Gene3D" id="3.40.50.300">
    <property type="entry name" value="P-loop containing nucleotide triphosphate hydrolases"/>
    <property type="match status" value="1"/>
</dbReference>
<dbReference type="InterPro" id="IPR022812">
    <property type="entry name" value="Dynamin"/>
</dbReference>